<name>A0A1S8AVR7_9EURY</name>
<evidence type="ECO:0000313" key="3">
    <source>
        <dbReference type="Proteomes" id="UP000189370"/>
    </source>
</evidence>
<dbReference type="RefSeq" id="WP_076144875.1">
    <property type="nucleotide sequence ID" value="NZ_LWLN01000001.1"/>
</dbReference>
<dbReference type="STRING" id="301967.A6E15_06435"/>
<gene>
    <name evidence="2" type="ORF">A6E15_06435</name>
</gene>
<organism evidence="2 3">
    <name type="scientific">Natrinema saccharevitans</name>
    <dbReference type="NCBI Taxonomy" id="301967"/>
    <lineage>
        <taxon>Archaea</taxon>
        <taxon>Methanobacteriati</taxon>
        <taxon>Methanobacteriota</taxon>
        <taxon>Stenosarchaea group</taxon>
        <taxon>Halobacteria</taxon>
        <taxon>Halobacteriales</taxon>
        <taxon>Natrialbaceae</taxon>
        <taxon>Natrinema</taxon>
    </lineage>
</organism>
<dbReference type="EMBL" id="LWLN01000001">
    <property type="protein sequence ID" value="OLZ40651.1"/>
    <property type="molecule type" value="Genomic_DNA"/>
</dbReference>
<proteinExistence type="predicted"/>
<reference evidence="3" key="1">
    <citation type="submission" date="2016-04" db="EMBL/GenBank/DDBJ databases">
        <authorList>
            <person name="Chen S.-C."/>
            <person name="Lai M.-C."/>
        </authorList>
    </citation>
    <scope>NUCLEOTIDE SEQUENCE [LARGE SCALE GENOMIC DNA]</scope>
    <source>
        <strain evidence="3">AB14</strain>
    </source>
</reference>
<feature type="domain" description="Halobacterial output" evidence="1">
    <location>
        <begin position="11"/>
        <end position="76"/>
    </location>
</feature>
<dbReference type="Pfam" id="PF18545">
    <property type="entry name" value="HalOD1"/>
    <property type="match status" value="1"/>
</dbReference>
<comment type="caution">
    <text evidence="2">The sequence shown here is derived from an EMBL/GenBank/DDBJ whole genome shotgun (WGS) entry which is preliminary data.</text>
</comment>
<dbReference type="OrthoDB" id="221929at2157"/>
<keyword evidence="3" id="KW-1185">Reference proteome</keyword>
<evidence type="ECO:0000259" key="1">
    <source>
        <dbReference type="Pfam" id="PF18545"/>
    </source>
</evidence>
<evidence type="ECO:0000313" key="2">
    <source>
        <dbReference type="EMBL" id="OLZ40651.1"/>
    </source>
</evidence>
<dbReference type="AlphaFoldDB" id="A0A1S8AVR7"/>
<dbReference type="Proteomes" id="UP000189370">
    <property type="component" value="Unassembled WGS sequence"/>
</dbReference>
<sequence>MDQTHHIAADTDAVHERIVAGIAALEGVDPTALPPLFDAVDPDALTALFATTESGGRRSGHVGFTYAGHEVRIEFDERDDPVVTID</sequence>
<accession>A0A1S8AVR7</accession>
<protein>
    <recommendedName>
        <fullName evidence="1">Halobacterial output domain-containing protein</fullName>
    </recommendedName>
</protein>
<dbReference type="InterPro" id="IPR040624">
    <property type="entry name" value="HalOD1"/>
</dbReference>